<dbReference type="AlphaFoldDB" id="A0A9K3D988"/>
<comment type="subcellular location">
    <subcellularLocation>
        <location evidence="1">Nucleus</location>
    </subcellularLocation>
</comment>
<dbReference type="PANTHER" id="PTHR10350:SF6">
    <property type="entry name" value="NUCLEAR PORE COMPLEX PROTEIN NUP155"/>
    <property type="match status" value="1"/>
</dbReference>
<dbReference type="OrthoDB" id="338970at2759"/>
<dbReference type="InterPro" id="IPR004870">
    <property type="entry name" value="Nucleoporin_Nup155"/>
</dbReference>
<proteinExistence type="predicted"/>
<gene>
    <name evidence="5" type="ORF">KIPB_013239</name>
</gene>
<dbReference type="GO" id="GO:0036228">
    <property type="term" value="P:protein localization to nuclear inner membrane"/>
    <property type="evidence" value="ECO:0007669"/>
    <property type="project" value="TreeGrafter"/>
</dbReference>
<dbReference type="GO" id="GO:0017056">
    <property type="term" value="F:structural constituent of nuclear pore"/>
    <property type="evidence" value="ECO:0007669"/>
    <property type="project" value="InterPro"/>
</dbReference>
<organism evidence="5 6">
    <name type="scientific">Kipferlia bialata</name>
    <dbReference type="NCBI Taxonomy" id="797122"/>
    <lineage>
        <taxon>Eukaryota</taxon>
        <taxon>Metamonada</taxon>
        <taxon>Carpediemonas-like organisms</taxon>
        <taxon>Kipferlia</taxon>
    </lineage>
</organism>
<evidence type="ECO:0000259" key="4">
    <source>
        <dbReference type="Pfam" id="PF08801"/>
    </source>
</evidence>
<dbReference type="Proteomes" id="UP000265618">
    <property type="component" value="Unassembled WGS sequence"/>
</dbReference>
<accession>A0A9K3D988</accession>
<evidence type="ECO:0000256" key="2">
    <source>
        <dbReference type="ARBA" id="ARBA00022448"/>
    </source>
</evidence>
<protein>
    <submittedName>
        <fullName evidence="5">Nucleoporin, Nup155-like</fullName>
    </submittedName>
</protein>
<dbReference type="GO" id="GO:0044611">
    <property type="term" value="C:nuclear pore inner ring"/>
    <property type="evidence" value="ECO:0007669"/>
    <property type="project" value="TreeGrafter"/>
</dbReference>
<evidence type="ECO:0000256" key="3">
    <source>
        <dbReference type="ARBA" id="ARBA00023242"/>
    </source>
</evidence>
<evidence type="ECO:0000313" key="5">
    <source>
        <dbReference type="EMBL" id="GIQ90441.1"/>
    </source>
</evidence>
<dbReference type="PANTHER" id="PTHR10350">
    <property type="entry name" value="NUCLEAR PORE COMPLEX PROTEIN NUP155"/>
    <property type="match status" value="1"/>
</dbReference>
<reference evidence="5 6" key="1">
    <citation type="journal article" date="2018" name="PLoS ONE">
        <title>The draft genome of Kipferlia bialata reveals reductive genome evolution in fornicate parasites.</title>
        <authorList>
            <person name="Tanifuji G."/>
            <person name="Takabayashi S."/>
            <person name="Kume K."/>
            <person name="Takagi M."/>
            <person name="Nakayama T."/>
            <person name="Kamikawa R."/>
            <person name="Inagaki Y."/>
            <person name="Hashimoto T."/>
        </authorList>
    </citation>
    <scope>NUCLEOTIDE SEQUENCE [LARGE SCALE GENOMIC DNA]</scope>
    <source>
        <strain evidence="5">NY0173</strain>
    </source>
</reference>
<feature type="domain" description="Nucleoporin Nup133/Nup155-like N-terminal" evidence="4">
    <location>
        <begin position="45"/>
        <end position="93"/>
    </location>
</feature>
<dbReference type="InterPro" id="IPR014908">
    <property type="entry name" value="Nucleoporin_Nup133/Nup155_N"/>
</dbReference>
<keyword evidence="6" id="KW-1185">Reference proteome</keyword>
<dbReference type="GO" id="GO:0006606">
    <property type="term" value="P:protein import into nucleus"/>
    <property type="evidence" value="ECO:0007669"/>
    <property type="project" value="TreeGrafter"/>
</dbReference>
<dbReference type="Pfam" id="PF08801">
    <property type="entry name" value="Nucleoporin_N"/>
    <property type="match status" value="1"/>
</dbReference>
<keyword evidence="2" id="KW-0813">Transport</keyword>
<dbReference type="GO" id="GO:0006405">
    <property type="term" value="P:RNA export from nucleus"/>
    <property type="evidence" value="ECO:0007669"/>
    <property type="project" value="TreeGrafter"/>
</dbReference>
<comment type="caution">
    <text evidence="5">The sequence shown here is derived from an EMBL/GenBank/DDBJ whole genome shotgun (WGS) entry which is preliminary data.</text>
</comment>
<dbReference type="GO" id="GO:0000972">
    <property type="term" value="P:transcription-dependent tethering of RNA polymerase II gene DNA at nuclear periphery"/>
    <property type="evidence" value="ECO:0007669"/>
    <property type="project" value="TreeGrafter"/>
</dbReference>
<name>A0A9K3D988_9EUKA</name>
<dbReference type="EMBL" id="BDIP01006189">
    <property type="protein sequence ID" value="GIQ90441.1"/>
    <property type="molecule type" value="Genomic_DNA"/>
</dbReference>
<feature type="non-terminal residue" evidence="5">
    <location>
        <position position="1"/>
    </location>
</feature>
<evidence type="ECO:0000313" key="6">
    <source>
        <dbReference type="Proteomes" id="UP000265618"/>
    </source>
</evidence>
<keyword evidence="3" id="KW-0539">Nucleus</keyword>
<sequence>MPKTSIEGLKGVNSLVDAAYKRDRESYDLAALLSASYSDQYTHADSFSVDQVVPLPDALRDQLQNVQARSYMGVLPEINRAWLSVDNVLYLWEPLAPQ</sequence>
<evidence type="ECO:0000256" key="1">
    <source>
        <dbReference type="ARBA" id="ARBA00004123"/>
    </source>
</evidence>